<sequence length="81" mass="8594">MAFRARAYDYLALLGGDGGTAGADAAAEVWIREGREDLDTWRSLTRLDPAMLNAILFPRADNDEAALSSNASHNGQAPSGT</sequence>
<reference evidence="1 2" key="1">
    <citation type="submission" date="2017-03" db="EMBL/GenBank/DDBJ databases">
        <title>WGS assembly of Porphyra umbilicalis.</title>
        <authorList>
            <person name="Brawley S.H."/>
            <person name="Blouin N.A."/>
            <person name="Ficko-Blean E."/>
            <person name="Wheeler G.L."/>
            <person name="Lohr M."/>
            <person name="Goodson H.V."/>
            <person name="Jenkins J.W."/>
            <person name="Blaby-Haas C.E."/>
            <person name="Helliwell K.E."/>
            <person name="Chan C."/>
            <person name="Marriage T."/>
            <person name="Bhattacharya D."/>
            <person name="Klein A.S."/>
            <person name="Badis Y."/>
            <person name="Brodie J."/>
            <person name="Cao Y."/>
            <person name="Collen J."/>
            <person name="Dittami S.M."/>
            <person name="Gachon C.M."/>
            <person name="Green B.R."/>
            <person name="Karpowicz S."/>
            <person name="Kim J.W."/>
            <person name="Kudahl U."/>
            <person name="Lin S."/>
            <person name="Michel G."/>
            <person name="Mittag M."/>
            <person name="Olson B.J."/>
            <person name="Pangilinan J."/>
            <person name="Peng Y."/>
            <person name="Qiu H."/>
            <person name="Shu S."/>
            <person name="Singer J.T."/>
            <person name="Smith A.G."/>
            <person name="Sprecher B.N."/>
            <person name="Wagner V."/>
            <person name="Wang W."/>
            <person name="Wang Z.-Y."/>
            <person name="Yan J."/>
            <person name="Yarish C."/>
            <person name="Zoeuner-Riek S."/>
            <person name="Zhuang Y."/>
            <person name="Zou Y."/>
            <person name="Lindquist E.A."/>
            <person name="Grimwood J."/>
            <person name="Barry K."/>
            <person name="Rokhsar D.S."/>
            <person name="Schmutz J."/>
            <person name="Stiller J.W."/>
            <person name="Grossman A.R."/>
            <person name="Prochnik S.E."/>
        </authorList>
    </citation>
    <scope>NUCLEOTIDE SEQUENCE [LARGE SCALE GENOMIC DNA]</scope>
    <source>
        <strain evidence="1">4086291</strain>
    </source>
</reference>
<evidence type="ECO:0000313" key="1">
    <source>
        <dbReference type="EMBL" id="OSX78683.1"/>
    </source>
</evidence>
<dbReference type="AlphaFoldDB" id="A0A1X6PDG8"/>
<proteinExistence type="predicted"/>
<name>A0A1X6PDG8_PORUM</name>
<dbReference type="EMBL" id="KV918807">
    <property type="protein sequence ID" value="OSX78683.1"/>
    <property type="molecule type" value="Genomic_DNA"/>
</dbReference>
<evidence type="ECO:0000313" key="2">
    <source>
        <dbReference type="Proteomes" id="UP000218209"/>
    </source>
</evidence>
<dbReference type="Proteomes" id="UP000218209">
    <property type="component" value="Unassembled WGS sequence"/>
</dbReference>
<keyword evidence="2" id="KW-1185">Reference proteome</keyword>
<organism evidence="1 2">
    <name type="scientific">Porphyra umbilicalis</name>
    <name type="common">Purple laver</name>
    <name type="synonym">Red alga</name>
    <dbReference type="NCBI Taxonomy" id="2786"/>
    <lineage>
        <taxon>Eukaryota</taxon>
        <taxon>Rhodophyta</taxon>
        <taxon>Bangiophyceae</taxon>
        <taxon>Bangiales</taxon>
        <taxon>Bangiaceae</taxon>
        <taxon>Porphyra</taxon>
    </lineage>
</organism>
<protein>
    <submittedName>
        <fullName evidence="1">Uncharacterized protein</fullName>
    </submittedName>
</protein>
<gene>
    <name evidence="1" type="ORF">BU14_0103s0026</name>
</gene>
<accession>A0A1X6PDG8</accession>